<proteinExistence type="predicted"/>
<dbReference type="GO" id="GO:0070120">
    <property type="term" value="P:ciliary neurotrophic factor-mediated signaling pathway"/>
    <property type="evidence" value="ECO:0007669"/>
    <property type="project" value="InterPro"/>
</dbReference>
<reference evidence="2" key="1">
    <citation type="journal article" date="2023" name="Front. Mar. Sci.">
        <title>A new Merluccius polli reference genome to investigate the effects of global change in West African waters.</title>
        <authorList>
            <person name="Mateo J.L."/>
            <person name="Blanco-Fernandez C."/>
            <person name="Garcia-Vazquez E."/>
            <person name="Machado-Schiaffino G."/>
        </authorList>
    </citation>
    <scope>NUCLEOTIDE SEQUENCE</scope>
    <source>
        <strain evidence="2">C29</strain>
        <tissue evidence="2">Fin</tissue>
    </source>
</reference>
<keyword evidence="3" id="KW-1185">Reference proteome</keyword>
<gene>
    <name evidence="2" type="ORF">N1851_013337</name>
</gene>
<organism evidence="2 3">
    <name type="scientific">Merluccius polli</name>
    <name type="common">Benguela hake</name>
    <name type="synonym">Merluccius cadenati</name>
    <dbReference type="NCBI Taxonomy" id="89951"/>
    <lineage>
        <taxon>Eukaryota</taxon>
        <taxon>Metazoa</taxon>
        <taxon>Chordata</taxon>
        <taxon>Craniata</taxon>
        <taxon>Vertebrata</taxon>
        <taxon>Euteleostomi</taxon>
        <taxon>Actinopterygii</taxon>
        <taxon>Neopterygii</taxon>
        <taxon>Teleostei</taxon>
        <taxon>Neoteleostei</taxon>
        <taxon>Acanthomorphata</taxon>
        <taxon>Zeiogadaria</taxon>
        <taxon>Gadariae</taxon>
        <taxon>Gadiformes</taxon>
        <taxon>Gadoidei</taxon>
        <taxon>Merlucciidae</taxon>
        <taxon>Merluccius</taxon>
    </lineage>
</organism>
<name>A0AA47MWC8_MERPO</name>
<dbReference type="Gene3D" id="1.20.1250.10">
    <property type="match status" value="1"/>
</dbReference>
<accession>A0AA47MWC8</accession>
<dbReference type="EMBL" id="JAOPHQ010002328">
    <property type="protein sequence ID" value="KAK0147242.1"/>
    <property type="molecule type" value="Genomic_DNA"/>
</dbReference>
<dbReference type="AlphaFoldDB" id="A0AA47MWC8"/>
<sequence>MAEQDGAADAVLDEPAPRRSGTGRAVALARLLHQECGHLLQLYRERESFLDDHTPEGGRIVSLSPDTLGDDPGVEERVGLLHAALRQCLGLLHCLTLREVEEEMGELEGEYEAMRKNVRSRLEHLLLSTRVLLPQPGEAEVTPDNPCTEEVDGEMGSFALKMWTYRVLLELLHWADHASLTLHVIHTQSQETEEV</sequence>
<evidence type="ECO:0000256" key="1">
    <source>
        <dbReference type="SAM" id="MobiDB-lite"/>
    </source>
</evidence>
<evidence type="ECO:0008006" key="4">
    <source>
        <dbReference type="Google" id="ProtNLM"/>
    </source>
</evidence>
<dbReference type="GO" id="GO:0005127">
    <property type="term" value="F:ciliary neurotrophic factor receptor binding"/>
    <property type="evidence" value="ECO:0007669"/>
    <property type="project" value="InterPro"/>
</dbReference>
<comment type="caution">
    <text evidence="2">The sequence shown here is derived from an EMBL/GenBank/DDBJ whole genome shotgun (WGS) entry which is preliminary data.</text>
</comment>
<protein>
    <recommendedName>
        <fullName evidence="4">Ciliary neurotrophic factor</fullName>
    </recommendedName>
</protein>
<dbReference type="Proteomes" id="UP001174136">
    <property type="component" value="Unassembled WGS sequence"/>
</dbReference>
<evidence type="ECO:0000313" key="3">
    <source>
        <dbReference type="Proteomes" id="UP001174136"/>
    </source>
</evidence>
<feature type="region of interest" description="Disordered" evidence="1">
    <location>
        <begin position="1"/>
        <end position="20"/>
    </location>
</feature>
<dbReference type="InterPro" id="IPR009079">
    <property type="entry name" value="4_helix_cytokine-like_core"/>
</dbReference>
<dbReference type="PANTHER" id="PTHR15196:SF1">
    <property type="entry name" value="CILIARY NEUROTROPHIC FACTOR"/>
    <property type="match status" value="1"/>
</dbReference>
<evidence type="ECO:0000313" key="2">
    <source>
        <dbReference type="EMBL" id="KAK0147242.1"/>
    </source>
</evidence>
<dbReference type="InterPro" id="IPR000151">
    <property type="entry name" value="Ciliary_neurotrophic_fac_CNTF"/>
</dbReference>
<dbReference type="PANTHER" id="PTHR15196">
    <property type="entry name" value="CILIARY NEUROTROPHIC FACTOR"/>
    <property type="match status" value="1"/>
</dbReference>
<dbReference type="GO" id="GO:0043524">
    <property type="term" value="P:negative regulation of neuron apoptotic process"/>
    <property type="evidence" value="ECO:0007669"/>
    <property type="project" value="InterPro"/>
</dbReference>